<dbReference type="EMBL" id="CP120956">
    <property type="protein sequence ID" value="WFF83419.1"/>
    <property type="molecule type" value="Genomic_DNA"/>
</dbReference>
<feature type="chain" id="PRO_5043971212" description="Lysozyme inhibitor LprI-like N-terminal domain-containing protein" evidence="1">
    <location>
        <begin position="23"/>
        <end position="133"/>
    </location>
</feature>
<proteinExistence type="predicted"/>
<accession>A0AAX3SU31</accession>
<name>A0AAX3SU31_9BURK</name>
<dbReference type="RefSeq" id="WP_277849764.1">
    <property type="nucleotide sequence ID" value="NZ_CP120956.1"/>
</dbReference>
<sequence length="133" mass="14536">MTMGKMAAVAALSLLCGLPAMAAEDQFADIDCTKDQQSMIGMKVCAGRNLEATEKTLKTRKADYLRKANKTDHKQINKFFKAAEAYSDALCDLEGRKYAGGSMQSLVVGVCLDGQYQDQIKTIEGLMKSPEEQ</sequence>
<dbReference type="Gene3D" id="1.20.1270.180">
    <property type="match status" value="1"/>
</dbReference>
<evidence type="ECO:0000313" key="4">
    <source>
        <dbReference type="Proteomes" id="UP001219066"/>
    </source>
</evidence>
<gene>
    <name evidence="3" type="ORF">PYR84_12195</name>
</gene>
<evidence type="ECO:0000259" key="2">
    <source>
        <dbReference type="Pfam" id="PF07007"/>
    </source>
</evidence>
<reference evidence="3" key="1">
    <citation type="submission" date="2023-03" db="EMBL/GenBank/DDBJ databases">
        <title>Synergistic degradation of erythromycin by symbiotic bacteria Ery-6A and Ery-6B and application in simulated water remediation.</title>
        <authorList>
            <person name="Xu S."/>
        </authorList>
    </citation>
    <scope>NUCLEOTIDE SEQUENCE</scope>
    <source>
        <strain evidence="3">Ery-6A</strain>
    </source>
</reference>
<feature type="domain" description="Lysozyme inhibitor LprI-like N-terminal" evidence="2">
    <location>
        <begin position="32"/>
        <end position="121"/>
    </location>
</feature>
<organism evidence="3 4">
    <name type="scientific">Delftia tsuruhatensis</name>
    <dbReference type="NCBI Taxonomy" id="180282"/>
    <lineage>
        <taxon>Bacteria</taxon>
        <taxon>Pseudomonadati</taxon>
        <taxon>Pseudomonadota</taxon>
        <taxon>Betaproteobacteria</taxon>
        <taxon>Burkholderiales</taxon>
        <taxon>Comamonadaceae</taxon>
        <taxon>Delftia</taxon>
    </lineage>
</organism>
<protein>
    <recommendedName>
        <fullName evidence="2">Lysozyme inhibitor LprI-like N-terminal domain-containing protein</fullName>
    </recommendedName>
</protein>
<dbReference type="InterPro" id="IPR009739">
    <property type="entry name" value="LprI-like_N"/>
</dbReference>
<dbReference type="Proteomes" id="UP001219066">
    <property type="component" value="Chromosome"/>
</dbReference>
<evidence type="ECO:0000256" key="1">
    <source>
        <dbReference type="SAM" id="SignalP"/>
    </source>
</evidence>
<keyword evidence="1" id="KW-0732">Signal</keyword>
<dbReference type="Pfam" id="PF07007">
    <property type="entry name" value="LprI"/>
    <property type="match status" value="1"/>
</dbReference>
<evidence type="ECO:0000313" key="3">
    <source>
        <dbReference type="EMBL" id="WFF83419.1"/>
    </source>
</evidence>
<feature type="signal peptide" evidence="1">
    <location>
        <begin position="1"/>
        <end position="22"/>
    </location>
</feature>
<dbReference type="AlphaFoldDB" id="A0AAX3SU31"/>